<keyword evidence="7 10" id="KW-0804">Transcription</keyword>
<evidence type="ECO:0000313" key="14">
    <source>
        <dbReference type="EMBL" id="PVD22406.1"/>
    </source>
</evidence>
<keyword evidence="6 10" id="KW-0238">DNA-binding</keyword>
<evidence type="ECO:0000256" key="9">
    <source>
        <dbReference type="ARBA" id="ARBA00023242"/>
    </source>
</evidence>
<comment type="similarity">
    <text evidence="10">Belongs to the nuclear hormone receptor family.</text>
</comment>
<name>A0A2T7NMM7_POMCA</name>
<dbReference type="InterPro" id="IPR001628">
    <property type="entry name" value="Znf_hrmn_rcpt"/>
</dbReference>
<keyword evidence="3 10" id="KW-0863">Zinc-finger</keyword>
<dbReference type="InterPro" id="IPR035500">
    <property type="entry name" value="NHR-like_dom_sf"/>
</dbReference>
<dbReference type="FunFam" id="3.30.50.10:FF:000037">
    <property type="entry name" value="Nuclear hormone receptor FTZ-F1 beta"/>
    <property type="match status" value="1"/>
</dbReference>
<dbReference type="OMA" id="NADCEIS"/>
<dbReference type="Gene3D" id="3.30.50.10">
    <property type="entry name" value="Erythroid Transcription Factor GATA-1, subunit A"/>
    <property type="match status" value="1"/>
</dbReference>
<evidence type="ECO:0000256" key="1">
    <source>
        <dbReference type="ARBA" id="ARBA00004123"/>
    </source>
</evidence>
<reference evidence="14 15" key="1">
    <citation type="submission" date="2018-04" db="EMBL/GenBank/DDBJ databases">
        <title>The genome of golden apple snail Pomacea canaliculata provides insight into stress tolerance and invasive adaptation.</title>
        <authorList>
            <person name="Liu C."/>
            <person name="Liu B."/>
            <person name="Ren Y."/>
            <person name="Zhang Y."/>
            <person name="Wang H."/>
            <person name="Li S."/>
            <person name="Jiang F."/>
            <person name="Yin L."/>
            <person name="Zhang G."/>
            <person name="Qian W."/>
            <person name="Fan W."/>
        </authorList>
    </citation>
    <scope>NUCLEOTIDE SEQUENCE [LARGE SCALE GENOMIC DNA]</scope>
    <source>
        <strain evidence="14">SZHN2017</strain>
        <tissue evidence="14">Muscle</tissue>
    </source>
</reference>
<dbReference type="InterPro" id="IPR000536">
    <property type="entry name" value="Nucl_hrmn_rcpt_lig-bd"/>
</dbReference>
<evidence type="ECO:0000256" key="10">
    <source>
        <dbReference type="RuleBase" id="RU004334"/>
    </source>
</evidence>
<protein>
    <submittedName>
        <fullName evidence="14">Uncharacterized protein</fullName>
    </submittedName>
</protein>
<dbReference type="GO" id="GO:0004879">
    <property type="term" value="F:nuclear receptor activity"/>
    <property type="evidence" value="ECO:0007669"/>
    <property type="project" value="InterPro"/>
</dbReference>
<dbReference type="Gene3D" id="1.10.565.10">
    <property type="entry name" value="Retinoid X Receptor"/>
    <property type="match status" value="1"/>
</dbReference>
<evidence type="ECO:0000256" key="4">
    <source>
        <dbReference type="ARBA" id="ARBA00022833"/>
    </source>
</evidence>
<evidence type="ECO:0000313" key="15">
    <source>
        <dbReference type="Proteomes" id="UP000245119"/>
    </source>
</evidence>
<keyword evidence="15" id="KW-1185">Reference proteome</keyword>
<evidence type="ECO:0000259" key="13">
    <source>
        <dbReference type="PROSITE" id="PS51843"/>
    </source>
</evidence>
<dbReference type="PANTHER" id="PTHR24086">
    <property type="entry name" value="NUCLEAR RECEPTOR SUBFAMILY 5 GROUP A"/>
    <property type="match status" value="1"/>
</dbReference>
<keyword evidence="8 10" id="KW-0675">Receptor</keyword>
<comment type="subcellular location">
    <subcellularLocation>
        <location evidence="1 10">Nucleus</location>
    </subcellularLocation>
</comment>
<dbReference type="Pfam" id="PF00104">
    <property type="entry name" value="Hormone_recep"/>
    <property type="match status" value="1"/>
</dbReference>
<evidence type="ECO:0000256" key="3">
    <source>
        <dbReference type="ARBA" id="ARBA00022771"/>
    </source>
</evidence>
<evidence type="ECO:0000256" key="7">
    <source>
        <dbReference type="ARBA" id="ARBA00023163"/>
    </source>
</evidence>
<dbReference type="InterPro" id="IPR001723">
    <property type="entry name" value="Nuclear_hrmn_rcpt"/>
</dbReference>
<evidence type="ECO:0000256" key="11">
    <source>
        <dbReference type="SAM" id="MobiDB-lite"/>
    </source>
</evidence>
<evidence type="ECO:0000256" key="5">
    <source>
        <dbReference type="ARBA" id="ARBA00023015"/>
    </source>
</evidence>
<dbReference type="OrthoDB" id="5984981at2759"/>
<feature type="domain" description="Nuclear receptor" evidence="12">
    <location>
        <begin position="260"/>
        <end position="335"/>
    </location>
</feature>
<evidence type="ECO:0000256" key="8">
    <source>
        <dbReference type="ARBA" id="ARBA00023170"/>
    </source>
</evidence>
<dbReference type="Proteomes" id="UP000245119">
    <property type="component" value="Linkage Group LG11"/>
</dbReference>
<keyword evidence="9 10" id="KW-0539">Nucleus</keyword>
<dbReference type="InterPro" id="IPR013088">
    <property type="entry name" value="Znf_NHR/GATA"/>
</dbReference>
<dbReference type="EMBL" id="PZQS01000011">
    <property type="protein sequence ID" value="PVD22406.1"/>
    <property type="molecule type" value="Genomic_DNA"/>
</dbReference>
<evidence type="ECO:0000256" key="2">
    <source>
        <dbReference type="ARBA" id="ARBA00022723"/>
    </source>
</evidence>
<feature type="region of interest" description="Disordered" evidence="11">
    <location>
        <begin position="153"/>
        <end position="175"/>
    </location>
</feature>
<dbReference type="GO" id="GO:0043565">
    <property type="term" value="F:sequence-specific DNA binding"/>
    <property type="evidence" value="ECO:0007669"/>
    <property type="project" value="InterPro"/>
</dbReference>
<keyword evidence="4 10" id="KW-0862">Zinc</keyword>
<gene>
    <name evidence="14" type="ORF">C0Q70_18218</name>
</gene>
<evidence type="ECO:0000256" key="6">
    <source>
        <dbReference type="ARBA" id="ARBA00023125"/>
    </source>
</evidence>
<feature type="region of interest" description="Disordered" evidence="11">
    <location>
        <begin position="24"/>
        <end position="43"/>
    </location>
</feature>
<dbReference type="AlphaFoldDB" id="A0A2T7NMM7"/>
<dbReference type="CDD" id="cd06930">
    <property type="entry name" value="NR_LBD_F2"/>
    <property type="match status" value="1"/>
</dbReference>
<dbReference type="SMART" id="SM00430">
    <property type="entry name" value="HOLI"/>
    <property type="match status" value="1"/>
</dbReference>
<proteinExistence type="inferred from homology"/>
<dbReference type="SMART" id="SM00399">
    <property type="entry name" value="ZnF_C4"/>
    <property type="match status" value="1"/>
</dbReference>
<dbReference type="GO" id="GO:0008270">
    <property type="term" value="F:zinc ion binding"/>
    <property type="evidence" value="ECO:0007669"/>
    <property type="project" value="UniProtKB-KW"/>
</dbReference>
<comment type="caution">
    <text evidence="14">The sequence shown here is derived from an EMBL/GenBank/DDBJ whole genome shotgun (WGS) entry which is preliminary data.</text>
</comment>
<feature type="domain" description="NR LBD" evidence="13">
    <location>
        <begin position="424"/>
        <end position="651"/>
    </location>
</feature>
<dbReference type="GO" id="GO:0005634">
    <property type="term" value="C:nucleus"/>
    <property type="evidence" value="ECO:0007669"/>
    <property type="project" value="UniProtKB-SubCell"/>
</dbReference>
<dbReference type="SUPFAM" id="SSF57716">
    <property type="entry name" value="Glucocorticoid receptor-like (DNA-binding domain)"/>
    <property type="match status" value="1"/>
</dbReference>
<feature type="compositionally biased region" description="Basic and acidic residues" evidence="11">
    <location>
        <begin position="26"/>
        <end position="42"/>
    </location>
</feature>
<sequence>MSASGDLGISPVLLQAISQTLTSAEARGDKTKREQVKMEKKLPSSKVVSHLLKGMNEPVSGLMHTAASSSEMSIETCMDTSLTAPFKKDEKNISLTIQERVAAQLLLNQGRSAVSSTTVGGSASSSDVSMVNVLTALASQHIKANIKQEANTSLPTVSAAISTQPSSTEDGSGERHQPQIIIYYNNDNASVPSPANDVIVGEFESEGGNYRVVMHQGDVQTSRLPVGTESCIQLMPDMSGADIADGAVVVADSNSAEGMTGSCPVCGDKLSGYHYGVFTCESCKGFFKRTVQNKKSFVCHKQSDCEINAYNRKKCPACRFNKCLIVGMKLEAIRPDRTRGGRSSYDGCSPHGKPKANSLQRKTKRSLGQSGSDCEESRMPGMSGSCGDLFSPGADGGKSHRQLVAILNHSNTHAQQIPDGDAQRVPELLTDIMNLEPLLVDDEIPQAATPDMDETTAFYNFLMQLTELRLYKLVRWARNLPQFGAISTDDQILLLQNCWSDLLALGVCWRSVSNSSILNLSDERSVTIEEAAAYGFGDVANRLHSITQSLQSLHMDQYEYVALKVLLLITPDVKGLKEPGKIRDYQEKLTEALAEYTSSHYVQSPLKFGEMLLRLPELARISFIAKEKLLTVLPPSLTSCGLLVELLKGENAVKD</sequence>
<dbReference type="PROSITE" id="PS51030">
    <property type="entry name" value="NUCLEAR_REC_DBD_2"/>
    <property type="match status" value="1"/>
</dbReference>
<keyword evidence="2 10" id="KW-0479">Metal-binding</keyword>
<dbReference type="Pfam" id="PF00105">
    <property type="entry name" value="zf-C4"/>
    <property type="match status" value="1"/>
</dbReference>
<dbReference type="PROSITE" id="PS51843">
    <property type="entry name" value="NR_LBD"/>
    <property type="match status" value="1"/>
</dbReference>
<keyword evidence="5 10" id="KW-0805">Transcription regulation</keyword>
<accession>A0A2T7NMM7</accession>
<dbReference type="SUPFAM" id="SSF48508">
    <property type="entry name" value="Nuclear receptor ligand-binding domain"/>
    <property type="match status" value="1"/>
</dbReference>
<feature type="compositionally biased region" description="Polar residues" evidence="11">
    <location>
        <begin position="153"/>
        <end position="170"/>
    </location>
</feature>
<dbReference type="PROSITE" id="PS00031">
    <property type="entry name" value="NUCLEAR_REC_DBD_1"/>
    <property type="match status" value="1"/>
</dbReference>
<dbReference type="PANTHER" id="PTHR24086:SF25">
    <property type="entry name" value="NUCLEAR HORMONE RECEPTOR FTZ-F1 BETA"/>
    <property type="match status" value="1"/>
</dbReference>
<dbReference type="CDD" id="cd07167">
    <property type="entry name" value="NR_DBD_Lrh-1_like"/>
    <property type="match status" value="1"/>
</dbReference>
<dbReference type="PRINTS" id="PR00047">
    <property type="entry name" value="STROIDFINGER"/>
</dbReference>
<evidence type="ECO:0000259" key="12">
    <source>
        <dbReference type="PROSITE" id="PS51030"/>
    </source>
</evidence>
<dbReference type="InterPro" id="IPR016355">
    <property type="entry name" value="NR5-like"/>
</dbReference>
<dbReference type="PRINTS" id="PR00398">
    <property type="entry name" value="STRDHORMONER"/>
</dbReference>
<feature type="region of interest" description="Disordered" evidence="11">
    <location>
        <begin position="335"/>
        <end position="391"/>
    </location>
</feature>
<organism evidence="14 15">
    <name type="scientific">Pomacea canaliculata</name>
    <name type="common">Golden apple snail</name>
    <dbReference type="NCBI Taxonomy" id="400727"/>
    <lineage>
        <taxon>Eukaryota</taxon>
        <taxon>Metazoa</taxon>
        <taxon>Spiralia</taxon>
        <taxon>Lophotrochozoa</taxon>
        <taxon>Mollusca</taxon>
        <taxon>Gastropoda</taxon>
        <taxon>Caenogastropoda</taxon>
        <taxon>Architaenioglossa</taxon>
        <taxon>Ampullarioidea</taxon>
        <taxon>Ampullariidae</taxon>
        <taxon>Pomacea</taxon>
    </lineage>
</organism>
<dbReference type="SMR" id="A0A2T7NMM7"/>